<keyword evidence="16" id="KW-1185">Reference proteome</keyword>
<dbReference type="SUPFAM" id="SSF102114">
    <property type="entry name" value="Radical SAM enzymes"/>
    <property type="match status" value="1"/>
</dbReference>
<dbReference type="Pfam" id="PF04055">
    <property type="entry name" value="Radical_SAM"/>
    <property type="match status" value="1"/>
</dbReference>
<feature type="coiled-coil region" evidence="12">
    <location>
        <begin position="409"/>
        <end position="455"/>
    </location>
</feature>
<evidence type="ECO:0000256" key="11">
    <source>
        <dbReference type="ARBA" id="ARBA00023014"/>
    </source>
</evidence>
<dbReference type="Gene3D" id="3.20.20.70">
    <property type="entry name" value="Aldolase class I"/>
    <property type="match status" value="1"/>
</dbReference>
<sequence>MVLQTASLPSLQSLVASLGFPSFRAKQVHDYISRGVTDASLMTQLPRPLISSLLSAAVPSSLSLASERVSSRDGTTKRAYRLPDGQLIESVLMPYSSRNTACVSSQAGCAMGCVFCATGQMGFSRQLSADEIYEQVAAFDGLVKRERGDGRGVTNVVFMGMGEPLANYRNVMAAASRMNAELGIGARKITVSTVGLPPMIRKLAREPLQVNLAVSLHETNDTDRGELLPANKRYGGLTELMSAVKYYMDETRRRVTFEFALIAGSNDSPQDARRLGRLFREFRIPAAMCHVNVIPLNPSDGFREKKSSKAAVEEYCRVLVEEFKVSATPRMRRGIDIEAGCGQLKAEVLKKGGGKVFEEGLVLEGGMEQEIEGQRAAEEEEEEEAAAAAAAAPAAAPRATTSITSPSQTIAAEKKLRKLKNKLKQIAKLEGSPKLNDAQRAKVEARGEVEREIEELTYNLT</sequence>
<accession>A0ABQ6MX59</accession>
<dbReference type="Proteomes" id="UP001165060">
    <property type="component" value="Unassembled WGS sequence"/>
</dbReference>
<evidence type="ECO:0000256" key="6">
    <source>
        <dbReference type="ARBA" id="ARBA00022603"/>
    </source>
</evidence>
<protein>
    <recommendedName>
        <fullName evidence="14">Radical SAM core domain-containing protein</fullName>
    </recommendedName>
</protein>
<comment type="cofactor">
    <cofactor evidence="1">
        <name>[4Fe-4S] cluster</name>
        <dbReference type="ChEBI" id="CHEBI:49883"/>
    </cofactor>
</comment>
<dbReference type="SFLD" id="SFLDS00029">
    <property type="entry name" value="Radical_SAM"/>
    <property type="match status" value="1"/>
</dbReference>
<evidence type="ECO:0000256" key="2">
    <source>
        <dbReference type="ARBA" id="ARBA00004496"/>
    </source>
</evidence>
<keyword evidence="10" id="KW-0408">Iron</keyword>
<dbReference type="InterPro" id="IPR007197">
    <property type="entry name" value="rSAM"/>
</dbReference>
<dbReference type="InterPro" id="IPR040072">
    <property type="entry name" value="Methyltransferase_A"/>
</dbReference>
<reference evidence="15 16" key="1">
    <citation type="journal article" date="2023" name="Commun. Biol.">
        <title>Genome analysis of Parmales, the sister group of diatoms, reveals the evolutionary specialization of diatoms from phago-mixotrophs to photoautotrophs.</title>
        <authorList>
            <person name="Ban H."/>
            <person name="Sato S."/>
            <person name="Yoshikawa S."/>
            <person name="Yamada K."/>
            <person name="Nakamura Y."/>
            <person name="Ichinomiya M."/>
            <person name="Sato N."/>
            <person name="Blanc-Mathieu R."/>
            <person name="Endo H."/>
            <person name="Kuwata A."/>
            <person name="Ogata H."/>
        </authorList>
    </citation>
    <scope>NUCLEOTIDE SEQUENCE [LARGE SCALE GENOMIC DNA]</scope>
</reference>
<keyword evidence="4" id="KW-0963">Cytoplasm</keyword>
<dbReference type="PANTHER" id="PTHR30544:SF5">
    <property type="entry name" value="RADICAL SAM CORE DOMAIN-CONTAINING PROTEIN"/>
    <property type="match status" value="1"/>
</dbReference>
<gene>
    <name evidence="15" type="ORF">TeGR_g8307</name>
</gene>
<keyword evidence="7" id="KW-0808">Transferase</keyword>
<keyword evidence="6" id="KW-0489">Methyltransferase</keyword>
<feature type="compositionally biased region" description="Polar residues" evidence="13">
    <location>
        <begin position="400"/>
        <end position="409"/>
    </location>
</feature>
<name>A0ABQ6MX59_9STRA</name>
<evidence type="ECO:0000256" key="13">
    <source>
        <dbReference type="SAM" id="MobiDB-lite"/>
    </source>
</evidence>
<evidence type="ECO:0000256" key="9">
    <source>
        <dbReference type="ARBA" id="ARBA00022723"/>
    </source>
</evidence>
<keyword evidence="8" id="KW-0949">S-adenosyl-L-methionine</keyword>
<dbReference type="PROSITE" id="PS51918">
    <property type="entry name" value="RADICAL_SAM"/>
    <property type="match status" value="1"/>
</dbReference>
<evidence type="ECO:0000256" key="1">
    <source>
        <dbReference type="ARBA" id="ARBA00001966"/>
    </source>
</evidence>
<evidence type="ECO:0000313" key="16">
    <source>
        <dbReference type="Proteomes" id="UP001165060"/>
    </source>
</evidence>
<dbReference type="NCBIfam" id="TIGR00048">
    <property type="entry name" value="rRNA_mod_RlmN"/>
    <property type="match status" value="1"/>
</dbReference>
<keyword evidence="12" id="KW-0175">Coiled coil</keyword>
<evidence type="ECO:0000256" key="3">
    <source>
        <dbReference type="ARBA" id="ARBA00022485"/>
    </source>
</evidence>
<keyword evidence="5" id="KW-0698">rRNA processing</keyword>
<proteinExistence type="inferred from homology"/>
<dbReference type="SFLD" id="SFLDG01062">
    <property type="entry name" value="methyltransferase_(Class_A)"/>
    <property type="match status" value="1"/>
</dbReference>
<dbReference type="EMBL" id="BRYB01004707">
    <property type="protein sequence ID" value="GMI35463.1"/>
    <property type="molecule type" value="Genomic_DNA"/>
</dbReference>
<evidence type="ECO:0000256" key="4">
    <source>
        <dbReference type="ARBA" id="ARBA00022490"/>
    </source>
</evidence>
<evidence type="ECO:0000256" key="5">
    <source>
        <dbReference type="ARBA" id="ARBA00022552"/>
    </source>
</evidence>
<evidence type="ECO:0000256" key="7">
    <source>
        <dbReference type="ARBA" id="ARBA00022679"/>
    </source>
</evidence>
<keyword evidence="9" id="KW-0479">Metal-binding</keyword>
<dbReference type="CDD" id="cd01335">
    <property type="entry name" value="Radical_SAM"/>
    <property type="match status" value="1"/>
</dbReference>
<feature type="domain" description="Radical SAM core" evidence="14">
    <location>
        <begin position="95"/>
        <end position="336"/>
    </location>
</feature>
<evidence type="ECO:0000259" key="14">
    <source>
        <dbReference type="PROSITE" id="PS51918"/>
    </source>
</evidence>
<dbReference type="InterPro" id="IPR013785">
    <property type="entry name" value="Aldolase_TIM"/>
</dbReference>
<evidence type="ECO:0000256" key="10">
    <source>
        <dbReference type="ARBA" id="ARBA00023004"/>
    </source>
</evidence>
<keyword evidence="11" id="KW-0411">Iron-sulfur</keyword>
<dbReference type="PANTHER" id="PTHR30544">
    <property type="entry name" value="23S RRNA METHYLTRANSFERASE"/>
    <property type="match status" value="1"/>
</dbReference>
<comment type="subcellular location">
    <subcellularLocation>
        <location evidence="2">Cytoplasm</location>
    </subcellularLocation>
</comment>
<dbReference type="InterPro" id="IPR027492">
    <property type="entry name" value="RNA_MTrfase_RlmN"/>
</dbReference>
<dbReference type="InterPro" id="IPR004383">
    <property type="entry name" value="rRNA_lsu_MTrfase_RlmN/Cfr"/>
</dbReference>
<dbReference type="HAMAP" id="MF_01849">
    <property type="entry name" value="RNA_methyltr_RlmN"/>
    <property type="match status" value="1"/>
</dbReference>
<feature type="compositionally biased region" description="Low complexity" evidence="13">
    <location>
        <begin position="386"/>
        <end position="399"/>
    </location>
</feature>
<dbReference type="SFLD" id="SFLDF00275">
    <property type="entry name" value="adenosine_C2_methyltransferase"/>
    <property type="match status" value="1"/>
</dbReference>
<dbReference type="Gene3D" id="1.10.150.530">
    <property type="match status" value="1"/>
</dbReference>
<dbReference type="InterPro" id="IPR058240">
    <property type="entry name" value="rSAM_sf"/>
</dbReference>
<comment type="caution">
    <text evidence="15">The sequence shown here is derived from an EMBL/GenBank/DDBJ whole genome shotgun (WGS) entry which is preliminary data.</text>
</comment>
<evidence type="ECO:0000256" key="12">
    <source>
        <dbReference type="SAM" id="Coils"/>
    </source>
</evidence>
<evidence type="ECO:0000313" key="15">
    <source>
        <dbReference type="EMBL" id="GMI35463.1"/>
    </source>
</evidence>
<keyword evidence="3" id="KW-0004">4Fe-4S</keyword>
<feature type="region of interest" description="Disordered" evidence="13">
    <location>
        <begin position="370"/>
        <end position="409"/>
    </location>
</feature>
<organism evidence="15 16">
    <name type="scientific">Tetraparma gracilis</name>
    <dbReference type="NCBI Taxonomy" id="2962635"/>
    <lineage>
        <taxon>Eukaryota</taxon>
        <taxon>Sar</taxon>
        <taxon>Stramenopiles</taxon>
        <taxon>Ochrophyta</taxon>
        <taxon>Bolidophyceae</taxon>
        <taxon>Parmales</taxon>
        <taxon>Triparmaceae</taxon>
        <taxon>Tetraparma</taxon>
    </lineage>
</organism>
<evidence type="ECO:0000256" key="8">
    <source>
        <dbReference type="ARBA" id="ARBA00022691"/>
    </source>
</evidence>